<dbReference type="InterPro" id="IPR027443">
    <property type="entry name" value="IPNS-like_sf"/>
</dbReference>
<reference evidence="9 10" key="1">
    <citation type="submission" date="2018-10" db="EMBL/GenBank/DDBJ databases">
        <title>A high-quality apple genome assembly.</title>
        <authorList>
            <person name="Hu J."/>
        </authorList>
    </citation>
    <scope>NUCLEOTIDE SEQUENCE [LARGE SCALE GENOMIC DNA]</scope>
    <source>
        <strain evidence="10">cv. HFTH1</strain>
        <tissue evidence="9">Young leaf</tissue>
    </source>
</reference>
<comment type="cofactor">
    <cofactor evidence="1">
        <name>Fe cation</name>
        <dbReference type="ChEBI" id="CHEBI:24875"/>
    </cofactor>
</comment>
<dbReference type="Proteomes" id="UP000290289">
    <property type="component" value="Chromosome 5"/>
</dbReference>
<comment type="similarity">
    <text evidence="2 6">Belongs to the iron/ascorbate-dependent oxidoreductase family.</text>
</comment>
<accession>A0A498JQS2</accession>
<evidence type="ECO:0000256" key="5">
    <source>
        <dbReference type="ARBA" id="ARBA00023004"/>
    </source>
</evidence>
<dbReference type="PROSITE" id="PS51471">
    <property type="entry name" value="FE2OG_OXY"/>
    <property type="match status" value="1"/>
</dbReference>
<dbReference type="PANTHER" id="PTHR10209">
    <property type="entry name" value="OXIDOREDUCTASE, 2OG-FE II OXYGENASE FAMILY PROTEIN"/>
    <property type="match status" value="1"/>
</dbReference>
<dbReference type="InterPro" id="IPR044861">
    <property type="entry name" value="IPNS-like_FE2OG_OXY"/>
</dbReference>
<dbReference type="Gene3D" id="2.60.120.330">
    <property type="entry name" value="B-lactam Antibiotic, Isopenicillin N Synthase, Chain"/>
    <property type="match status" value="1"/>
</dbReference>
<dbReference type="GO" id="GO:0046872">
    <property type="term" value="F:metal ion binding"/>
    <property type="evidence" value="ECO:0007669"/>
    <property type="project" value="UniProtKB-KW"/>
</dbReference>
<evidence type="ECO:0000313" key="9">
    <source>
        <dbReference type="EMBL" id="RXH98299.1"/>
    </source>
</evidence>
<evidence type="ECO:0000256" key="7">
    <source>
        <dbReference type="SAM" id="MobiDB-lite"/>
    </source>
</evidence>
<keyword evidence="4 6" id="KW-0560">Oxidoreductase</keyword>
<feature type="region of interest" description="Disordered" evidence="7">
    <location>
        <begin position="35"/>
        <end position="55"/>
    </location>
</feature>
<dbReference type="Pfam" id="PF14226">
    <property type="entry name" value="DIOX_N"/>
    <property type="match status" value="1"/>
</dbReference>
<dbReference type="STRING" id="3750.A0A498JQS2"/>
<comment type="caution">
    <text evidence="9">The sequence shown here is derived from an EMBL/GenBank/DDBJ whole genome shotgun (WGS) entry which is preliminary data.</text>
</comment>
<dbReference type="SUPFAM" id="SSF51197">
    <property type="entry name" value="Clavaminate synthase-like"/>
    <property type="match status" value="1"/>
</dbReference>
<keyword evidence="3 6" id="KW-0479">Metal-binding</keyword>
<evidence type="ECO:0000256" key="3">
    <source>
        <dbReference type="ARBA" id="ARBA00022723"/>
    </source>
</evidence>
<evidence type="ECO:0000259" key="8">
    <source>
        <dbReference type="PROSITE" id="PS51471"/>
    </source>
</evidence>
<evidence type="ECO:0000256" key="6">
    <source>
        <dbReference type="RuleBase" id="RU003682"/>
    </source>
</evidence>
<protein>
    <recommendedName>
        <fullName evidence="8">Fe2OG dioxygenase domain-containing protein</fullName>
    </recommendedName>
</protein>
<evidence type="ECO:0000256" key="1">
    <source>
        <dbReference type="ARBA" id="ARBA00001962"/>
    </source>
</evidence>
<dbReference type="PANTHER" id="PTHR10209:SF714">
    <property type="entry name" value="1-AMINOCYCLOPROPANE-1-CARBOXYLATE OXIDASE HOMOLOG 11-RELATED"/>
    <property type="match status" value="1"/>
</dbReference>
<dbReference type="SMR" id="A0A498JQS2"/>
<dbReference type="AlphaFoldDB" id="A0A498JQS2"/>
<name>A0A498JQS2_MALDO</name>
<dbReference type="FunFam" id="2.60.120.330:FF:000005">
    <property type="entry name" value="1-aminocyclopropane-1-carboxylate oxidase homolog 1"/>
    <property type="match status" value="1"/>
</dbReference>
<evidence type="ECO:0000256" key="4">
    <source>
        <dbReference type="ARBA" id="ARBA00023002"/>
    </source>
</evidence>
<keyword evidence="10" id="KW-1185">Reference proteome</keyword>
<dbReference type="InterPro" id="IPR005123">
    <property type="entry name" value="Oxoglu/Fe-dep_dioxygenase_dom"/>
</dbReference>
<sequence>MPGLDHELEEEMKKFDETKAGVKGLVDSGVTKLPRMFKHPPEDLPSPNHNNGISNRQVPVIDLEDVEDSEMRSKIINDLRKAAEEWGFFQIVNHSVPLGVMDDVLKGIRRFHEQPQEAKEVWYSRDFTKKVNFVSNAEFKVSLPACWRDTLSCKVLEDEHNFEAIPEICRAEIKEYMKYLVQVKDKLSKLISESLGLSSDYLDNLRCFESRSLACHYYPVCPEPHLTLGGHKHSDLGFITLLLRASEGLQVLHQNVWIDIHPVEGALLANVSDMLQIITNGKFKSAEHRVIIPPTLDALTSIACFIGTDDLQKPYGPLKELISENNPPIYKEVVFGEYVKRYKL</sequence>
<keyword evidence="5 6" id="KW-0408">Iron</keyword>
<proteinExistence type="inferred from homology"/>
<dbReference type="GO" id="GO:0051213">
    <property type="term" value="F:dioxygenase activity"/>
    <property type="evidence" value="ECO:0007669"/>
    <property type="project" value="UniProtKB-ARBA"/>
</dbReference>
<dbReference type="EMBL" id="RDQH01000331">
    <property type="protein sequence ID" value="RXH98299.1"/>
    <property type="molecule type" value="Genomic_DNA"/>
</dbReference>
<feature type="domain" description="Fe2OG dioxygenase" evidence="8">
    <location>
        <begin position="207"/>
        <end position="308"/>
    </location>
</feature>
<dbReference type="Pfam" id="PF03171">
    <property type="entry name" value="2OG-FeII_Oxy"/>
    <property type="match status" value="1"/>
</dbReference>
<organism evidence="9 10">
    <name type="scientific">Malus domestica</name>
    <name type="common">Apple</name>
    <name type="synonym">Pyrus malus</name>
    <dbReference type="NCBI Taxonomy" id="3750"/>
    <lineage>
        <taxon>Eukaryota</taxon>
        <taxon>Viridiplantae</taxon>
        <taxon>Streptophyta</taxon>
        <taxon>Embryophyta</taxon>
        <taxon>Tracheophyta</taxon>
        <taxon>Spermatophyta</taxon>
        <taxon>Magnoliopsida</taxon>
        <taxon>eudicotyledons</taxon>
        <taxon>Gunneridae</taxon>
        <taxon>Pentapetalae</taxon>
        <taxon>rosids</taxon>
        <taxon>fabids</taxon>
        <taxon>Rosales</taxon>
        <taxon>Rosaceae</taxon>
        <taxon>Amygdaloideae</taxon>
        <taxon>Maleae</taxon>
        <taxon>Malus</taxon>
    </lineage>
</organism>
<dbReference type="InterPro" id="IPR026992">
    <property type="entry name" value="DIOX_N"/>
</dbReference>
<evidence type="ECO:0000256" key="2">
    <source>
        <dbReference type="ARBA" id="ARBA00008056"/>
    </source>
</evidence>
<gene>
    <name evidence="9" type="ORF">DVH24_010624</name>
</gene>
<evidence type="ECO:0000313" key="10">
    <source>
        <dbReference type="Proteomes" id="UP000290289"/>
    </source>
</evidence>